<dbReference type="Pfam" id="PF00067">
    <property type="entry name" value="p450"/>
    <property type="match status" value="1"/>
</dbReference>
<evidence type="ECO:0000256" key="8">
    <source>
        <dbReference type="ARBA" id="ARBA00022848"/>
    </source>
</evidence>
<keyword evidence="5 13" id="KW-0349">Heme</keyword>
<evidence type="ECO:0000256" key="1">
    <source>
        <dbReference type="ARBA" id="ARBA00001971"/>
    </source>
</evidence>
<evidence type="ECO:0000256" key="6">
    <source>
        <dbReference type="ARBA" id="ARBA00022723"/>
    </source>
</evidence>
<evidence type="ECO:0000313" key="16">
    <source>
        <dbReference type="EMBL" id="KAH8378484.1"/>
    </source>
</evidence>
<dbReference type="EMBL" id="JAJJHW010001127">
    <property type="protein sequence ID" value="KAH8378484.1"/>
    <property type="molecule type" value="Genomic_DNA"/>
</dbReference>
<evidence type="ECO:0008006" key="18">
    <source>
        <dbReference type="Google" id="ProtNLM"/>
    </source>
</evidence>
<comment type="similarity">
    <text evidence="4 14">Belongs to the cytochrome P450 family.</text>
</comment>
<dbReference type="GO" id="GO:0005789">
    <property type="term" value="C:endoplasmic reticulum membrane"/>
    <property type="evidence" value="ECO:0007669"/>
    <property type="project" value="UniProtKB-SubCell"/>
</dbReference>
<dbReference type="GO" id="GO:0004497">
    <property type="term" value="F:monooxygenase activity"/>
    <property type="evidence" value="ECO:0007669"/>
    <property type="project" value="UniProtKB-KW"/>
</dbReference>
<dbReference type="FunFam" id="1.10.630.10:FF:000042">
    <property type="entry name" value="Cytochrome P450"/>
    <property type="match status" value="1"/>
</dbReference>
<feature type="non-terminal residue" evidence="16">
    <location>
        <position position="509"/>
    </location>
</feature>
<dbReference type="Proteomes" id="UP001200034">
    <property type="component" value="Unassembled WGS sequence"/>
</dbReference>
<evidence type="ECO:0000256" key="3">
    <source>
        <dbReference type="ARBA" id="ARBA00004406"/>
    </source>
</evidence>
<dbReference type="PRINTS" id="PR00385">
    <property type="entry name" value="P450"/>
</dbReference>
<evidence type="ECO:0000256" key="10">
    <source>
        <dbReference type="ARBA" id="ARBA00023004"/>
    </source>
</evidence>
<keyword evidence="10 13" id="KW-0408">Iron</keyword>
<dbReference type="CDD" id="cd11056">
    <property type="entry name" value="CYP6-like"/>
    <property type="match status" value="1"/>
</dbReference>
<gene>
    <name evidence="16" type="ORF">KR093_011652</name>
</gene>
<comment type="caution">
    <text evidence="16">The sequence shown here is derived from an EMBL/GenBank/DDBJ whole genome shotgun (WGS) entry which is preliminary data.</text>
</comment>
<evidence type="ECO:0000256" key="12">
    <source>
        <dbReference type="ARBA" id="ARBA00023136"/>
    </source>
</evidence>
<accession>A0AAD4K6N1</accession>
<keyword evidence="11 14" id="KW-0503">Monooxygenase</keyword>
<evidence type="ECO:0000256" key="9">
    <source>
        <dbReference type="ARBA" id="ARBA00023002"/>
    </source>
</evidence>
<evidence type="ECO:0000256" key="14">
    <source>
        <dbReference type="RuleBase" id="RU000461"/>
    </source>
</evidence>
<evidence type="ECO:0000256" key="2">
    <source>
        <dbReference type="ARBA" id="ARBA00004174"/>
    </source>
</evidence>
<dbReference type="Gene3D" id="1.10.630.10">
    <property type="entry name" value="Cytochrome P450"/>
    <property type="match status" value="1"/>
</dbReference>
<dbReference type="PROSITE" id="PS00086">
    <property type="entry name" value="CYTOCHROME_P450"/>
    <property type="match status" value="1"/>
</dbReference>
<keyword evidence="8" id="KW-0492">Microsome</keyword>
<dbReference type="PANTHER" id="PTHR24292:SF100">
    <property type="entry name" value="CYTOCHROME P450 6A16, ISOFORM B-RELATED"/>
    <property type="match status" value="1"/>
</dbReference>
<dbReference type="SUPFAM" id="SSF48264">
    <property type="entry name" value="Cytochrome P450"/>
    <property type="match status" value="1"/>
</dbReference>
<keyword evidence="12 15" id="KW-0472">Membrane</keyword>
<sequence>VFNLSRMGFAIIVLSFVLAWLLSFLRHCYTYWEQRGVPQLRPNFLYGHFFKLNALHLSDLVQETYDAFRGKCKVAGTYIFTKPIAVVTDLDLIKLILIKDFTNFENRSDTPLRSSVVRNPLLGNLFNLHGDEWRALRARLSPTFSSGKIKYMFNTVADVSQRLEDTFCTEVAAAKGNAAILEVYSLLGRYTVDVIANCAFGIHCNSLKDPQAEFRQMANKIFAEANNNVRWSLFKLHYAELLSKLPLRTIGSGQIGFFVNIIRQTVELRERENVKRNDFMDILIDLRKSEQSQGLSLEQLAAQVFVFFIAGFETSASNMSFALFELAKNEDVQRKVRSEIQSVLQKHGKLSYEAMMEMTYLDQVVSETIRKYPAGATLRRIASDNYKLPSSDGKEIVLERGTKVYIPVNAIHNDPEIYPEPHEFRPERFEAEACQQRHPMAFLGFGDGPRNCIGLRFARMQVKMGLITLLNTFRFRPAPGEPSEVEITRRGIVRRPLNGVRLHVERLQT</sequence>
<feature type="binding site" description="axial binding residue" evidence="13">
    <location>
        <position position="452"/>
    </location>
    <ligand>
        <name>heme</name>
        <dbReference type="ChEBI" id="CHEBI:30413"/>
    </ligand>
    <ligandPart>
        <name>Fe</name>
        <dbReference type="ChEBI" id="CHEBI:18248"/>
    </ligandPart>
</feature>
<protein>
    <recommendedName>
        <fullName evidence="18">Cytochrome P450 6a14</fullName>
    </recommendedName>
</protein>
<reference evidence="16" key="1">
    <citation type="journal article" date="2021" name="Mol. Ecol. Resour.">
        <title>Phylogenomic analyses of the genus Drosophila reveals genomic signals of climate adaptation.</title>
        <authorList>
            <person name="Li F."/>
            <person name="Rane R.V."/>
            <person name="Luria V."/>
            <person name="Xiong Z."/>
            <person name="Chen J."/>
            <person name="Li Z."/>
            <person name="Catullo R.A."/>
            <person name="Griffin P.C."/>
            <person name="Schiffer M."/>
            <person name="Pearce S."/>
            <person name="Lee S.F."/>
            <person name="McElroy K."/>
            <person name="Stocker A."/>
            <person name="Shirriffs J."/>
            <person name="Cockerell F."/>
            <person name="Coppin C."/>
            <person name="Sgro C.M."/>
            <person name="Karger A."/>
            <person name="Cain J.W."/>
            <person name="Weber J.A."/>
            <person name="Santpere G."/>
            <person name="Kirschner M.W."/>
            <person name="Hoffmann A.A."/>
            <person name="Oakeshott J.G."/>
            <person name="Zhang G."/>
        </authorList>
    </citation>
    <scope>NUCLEOTIDE SEQUENCE</scope>
    <source>
        <strain evidence="16">BGI-SZ-2011g</strain>
    </source>
</reference>
<keyword evidence="17" id="KW-1185">Reference proteome</keyword>
<dbReference type="GO" id="GO:0005506">
    <property type="term" value="F:iron ion binding"/>
    <property type="evidence" value="ECO:0007669"/>
    <property type="project" value="InterPro"/>
</dbReference>
<feature type="non-terminal residue" evidence="16">
    <location>
        <position position="1"/>
    </location>
</feature>
<dbReference type="InterPro" id="IPR001128">
    <property type="entry name" value="Cyt_P450"/>
</dbReference>
<keyword evidence="7" id="KW-0256">Endoplasmic reticulum</keyword>
<dbReference type="InterPro" id="IPR050476">
    <property type="entry name" value="Insect_CytP450_Detox"/>
</dbReference>
<evidence type="ECO:0000256" key="13">
    <source>
        <dbReference type="PIRSR" id="PIRSR602401-1"/>
    </source>
</evidence>
<keyword evidence="6 13" id="KW-0479">Metal-binding</keyword>
<evidence type="ECO:0000313" key="17">
    <source>
        <dbReference type="Proteomes" id="UP001200034"/>
    </source>
</evidence>
<evidence type="ECO:0000256" key="4">
    <source>
        <dbReference type="ARBA" id="ARBA00010617"/>
    </source>
</evidence>
<dbReference type="InterPro" id="IPR002401">
    <property type="entry name" value="Cyt_P450_E_grp-I"/>
</dbReference>
<evidence type="ECO:0000256" key="5">
    <source>
        <dbReference type="ARBA" id="ARBA00022617"/>
    </source>
</evidence>
<keyword evidence="15" id="KW-1133">Transmembrane helix</keyword>
<dbReference type="AlphaFoldDB" id="A0AAD4K6N1"/>
<dbReference type="InterPro" id="IPR017972">
    <property type="entry name" value="Cyt_P450_CS"/>
</dbReference>
<comment type="subcellular location">
    <subcellularLocation>
        <location evidence="3">Endoplasmic reticulum membrane</location>
        <topology evidence="3">Peripheral membrane protein</topology>
    </subcellularLocation>
    <subcellularLocation>
        <location evidence="2">Microsome membrane</location>
        <topology evidence="2">Peripheral membrane protein</topology>
    </subcellularLocation>
</comment>
<proteinExistence type="inferred from homology"/>
<dbReference type="GO" id="GO:0020037">
    <property type="term" value="F:heme binding"/>
    <property type="evidence" value="ECO:0007669"/>
    <property type="project" value="InterPro"/>
</dbReference>
<dbReference type="PRINTS" id="PR00463">
    <property type="entry name" value="EP450I"/>
</dbReference>
<evidence type="ECO:0000256" key="7">
    <source>
        <dbReference type="ARBA" id="ARBA00022824"/>
    </source>
</evidence>
<dbReference type="InterPro" id="IPR036396">
    <property type="entry name" value="Cyt_P450_sf"/>
</dbReference>
<name>A0AAD4K6N1_9MUSC</name>
<feature type="transmembrane region" description="Helical" evidence="15">
    <location>
        <begin position="6"/>
        <end position="25"/>
    </location>
</feature>
<keyword evidence="9 14" id="KW-0560">Oxidoreductase</keyword>
<evidence type="ECO:0000256" key="11">
    <source>
        <dbReference type="ARBA" id="ARBA00023033"/>
    </source>
</evidence>
<dbReference type="GO" id="GO:0016705">
    <property type="term" value="F:oxidoreductase activity, acting on paired donors, with incorporation or reduction of molecular oxygen"/>
    <property type="evidence" value="ECO:0007669"/>
    <property type="project" value="InterPro"/>
</dbReference>
<keyword evidence="15" id="KW-0812">Transmembrane</keyword>
<comment type="cofactor">
    <cofactor evidence="1 13">
        <name>heme</name>
        <dbReference type="ChEBI" id="CHEBI:30413"/>
    </cofactor>
</comment>
<evidence type="ECO:0000256" key="15">
    <source>
        <dbReference type="SAM" id="Phobius"/>
    </source>
</evidence>
<dbReference type="PANTHER" id="PTHR24292">
    <property type="entry name" value="CYTOCHROME P450"/>
    <property type="match status" value="1"/>
</dbReference>
<organism evidence="16 17">
    <name type="scientific">Drosophila rubida</name>
    <dbReference type="NCBI Taxonomy" id="30044"/>
    <lineage>
        <taxon>Eukaryota</taxon>
        <taxon>Metazoa</taxon>
        <taxon>Ecdysozoa</taxon>
        <taxon>Arthropoda</taxon>
        <taxon>Hexapoda</taxon>
        <taxon>Insecta</taxon>
        <taxon>Pterygota</taxon>
        <taxon>Neoptera</taxon>
        <taxon>Endopterygota</taxon>
        <taxon>Diptera</taxon>
        <taxon>Brachycera</taxon>
        <taxon>Muscomorpha</taxon>
        <taxon>Ephydroidea</taxon>
        <taxon>Drosophilidae</taxon>
        <taxon>Drosophila</taxon>
    </lineage>
</organism>